<dbReference type="Proteomes" id="UP000316921">
    <property type="component" value="Chromosome"/>
</dbReference>
<keyword evidence="1" id="KW-0732">Signal</keyword>
<dbReference type="KEGG" id="pbap:Pla133_30030"/>
<protein>
    <recommendedName>
        <fullName evidence="4">Right handed beta helix domain-containing protein</fullName>
    </recommendedName>
</protein>
<evidence type="ECO:0000256" key="1">
    <source>
        <dbReference type="SAM" id="SignalP"/>
    </source>
</evidence>
<keyword evidence="3" id="KW-1185">Reference proteome</keyword>
<evidence type="ECO:0000313" key="2">
    <source>
        <dbReference type="EMBL" id="QDU67914.1"/>
    </source>
</evidence>
<gene>
    <name evidence="2" type="ORF">Pla133_30030</name>
</gene>
<evidence type="ECO:0008006" key="4">
    <source>
        <dbReference type="Google" id="ProtNLM"/>
    </source>
</evidence>
<feature type="chain" id="PRO_5022188497" description="Right handed beta helix domain-containing protein" evidence="1">
    <location>
        <begin position="23"/>
        <end position="424"/>
    </location>
</feature>
<name>A0A518BLR2_9BACT</name>
<dbReference type="AlphaFoldDB" id="A0A518BLR2"/>
<feature type="signal peptide" evidence="1">
    <location>
        <begin position="1"/>
        <end position="22"/>
    </location>
</feature>
<reference evidence="2 3" key="1">
    <citation type="submission" date="2019-02" db="EMBL/GenBank/DDBJ databases">
        <title>Deep-cultivation of Planctomycetes and their phenomic and genomic characterization uncovers novel biology.</title>
        <authorList>
            <person name="Wiegand S."/>
            <person name="Jogler M."/>
            <person name="Boedeker C."/>
            <person name="Pinto D."/>
            <person name="Vollmers J."/>
            <person name="Rivas-Marin E."/>
            <person name="Kohn T."/>
            <person name="Peeters S.H."/>
            <person name="Heuer A."/>
            <person name="Rast P."/>
            <person name="Oberbeckmann S."/>
            <person name="Bunk B."/>
            <person name="Jeske O."/>
            <person name="Meyerdierks A."/>
            <person name="Storesund J.E."/>
            <person name="Kallscheuer N."/>
            <person name="Luecker S."/>
            <person name="Lage O.M."/>
            <person name="Pohl T."/>
            <person name="Merkel B.J."/>
            <person name="Hornburger P."/>
            <person name="Mueller R.-W."/>
            <person name="Bruemmer F."/>
            <person name="Labrenz M."/>
            <person name="Spormann A.M."/>
            <person name="Op den Camp H."/>
            <person name="Overmann J."/>
            <person name="Amann R."/>
            <person name="Jetten M.S.M."/>
            <person name="Mascher T."/>
            <person name="Medema M.H."/>
            <person name="Devos D.P."/>
            <person name="Kaster A.-K."/>
            <person name="Ovreas L."/>
            <person name="Rohde M."/>
            <person name="Galperin M.Y."/>
            <person name="Jogler C."/>
        </authorList>
    </citation>
    <scope>NUCLEOTIDE SEQUENCE [LARGE SCALE GENOMIC DNA]</scope>
    <source>
        <strain evidence="2 3">Pla133</strain>
    </source>
</reference>
<dbReference type="RefSeq" id="WP_145066490.1">
    <property type="nucleotide sequence ID" value="NZ_CP036287.1"/>
</dbReference>
<dbReference type="InterPro" id="IPR011050">
    <property type="entry name" value="Pectin_lyase_fold/virulence"/>
</dbReference>
<sequence length="424" mass="43036" precursor="true">MGHRLLHCALPLVLVLASTAGAQSVWTVDDDPGAGVDFSEVQAAVDAAAIGDLVLVREGVYLPFSIDGKGLSVVGDGPGVKLIQGPPQAGGTSITNLPVGQLVLLRGLRLQPLAVSGGSIFGTTLDLDGCLGSVWVEECELPTSAVSIFGDLQQITALGVTDCDEVFLVDCLLQGQPGSSQPTYSQEYGSRGATFRRCTAYLYDCVISPGYNDIVGNQGQTGVLVEDSLVVMRACQATGGVGGPGGGLFLPVDPGNGGVAVEVQGSSELYTIGSTLTGGPGGTDDFSMAVGDEGEPLVVQTGATYVDHSAHDANLTVPAIVRSDDDVVISITTDPFSSVFLLVALGVDGQFLSALPDAVAVGLGPILLPLAPTGASGSSSFEIGIPILPPGLVFTWVLQAAVVTPTTGLELSEPSYVNAIAVTP</sequence>
<dbReference type="SUPFAM" id="SSF51126">
    <property type="entry name" value="Pectin lyase-like"/>
    <property type="match status" value="1"/>
</dbReference>
<evidence type="ECO:0000313" key="3">
    <source>
        <dbReference type="Proteomes" id="UP000316921"/>
    </source>
</evidence>
<organism evidence="2 3">
    <name type="scientific">Engelhardtia mirabilis</name>
    <dbReference type="NCBI Taxonomy" id="2528011"/>
    <lineage>
        <taxon>Bacteria</taxon>
        <taxon>Pseudomonadati</taxon>
        <taxon>Planctomycetota</taxon>
        <taxon>Planctomycetia</taxon>
        <taxon>Planctomycetia incertae sedis</taxon>
        <taxon>Engelhardtia</taxon>
    </lineage>
</organism>
<proteinExistence type="predicted"/>
<accession>A0A518BLR2</accession>
<dbReference type="EMBL" id="CP036287">
    <property type="protein sequence ID" value="QDU67914.1"/>
    <property type="molecule type" value="Genomic_DNA"/>
</dbReference>